<evidence type="ECO:0000256" key="4">
    <source>
        <dbReference type="ARBA" id="ARBA00022676"/>
    </source>
</evidence>
<dbReference type="PANTHER" id="PTHR31741">
    <property type="entry name" value="OS02G0726500 PROTEIN-RELATED"/>
    <property type="match status" value="1"/>
</dbReference>
<gene>
    <name evidence="14" type="ORF">F2Q68_00042785</name>
</gene>
<evidence type="ECO:0000256" key="8">
    <source>
        <dbReference type="ARBA" id="ARBA00022989"/>
    </source>
</evidence>
<dbReference type="GO" id="GO:0006004">
    <property type="term" value="P:fucose metabolic process"/>
    <property type="evidence" value="ECO:0007669"/>
    <property type="project" value="UniProtKB-KW"/>
</dbReference>
<dbReference type="PANTHER" id="PTHR31741:SF14">
    <property type="entry name" value="O-FUCOSYLTRANSFERASE 1"/>
    <property type="match status" value="1"/>
</dbReference>
<accession>A0A8S9MLV7</accession>
<keyword evidence="4" id="KW-0328">Glycosyltransferase</keyword>
<evidence type="ECO:0000256" key="5">
    <source>
        <dbReference type="ARBA" id="ARBA00022679"/>
    </source>
</evidence>
<keyword evidence="5" id="KW-0808">Transferase</keyword>
<evidence type="ECO:0000256" key="1">
    <source>
        <dbReference type="ARBA" id="ARBA00004606"/>
    </source>
</evidence>
<keyword evidence="7" id="KW-0735">Signal-anchor</keyword>
<keyword evidence="10" id="KW-0325">Glycoprotein</keyword>
<evidence type="ECO:0000256" key="10">
    <source>
        <dbReference type="ARBA" id="ARBA00023180"/>
    </source>
</evidence>
<comment type="pathway">
    <text evidence="2">Glycan metabolism.</text>
</comment>
<dbReference type="Pfam" id="PF10250">
    <property type="entry name" value="O-FucT"/>
    <property type="match status" value="3"/>
</dbReference>
<keyword evidence="12" id="KW-0119">Carbohydrate metabolism</keyword>
<proteinExistence type="inferred from homology"/>
<keyword evidence="8" id="KW-1133">Transmembrane helix</keyword>
<dbReference type="GO" id="GO:0005768">
    <property type="term" value="C:endosome"/>
    <property type="evidence" value="ECO:0007669"/>
    <property type="project" value="TreeGrafter"/>
</dbReference>
<dbReference type="GO" id="GO:0005802">
    <property type="term" value="C:trans-Golgi network"/>
    <property type="evidence" value="ECO:0007669"/>
    <property type="project" value="TreeGrafter"/>
</dbReference>
<dbReference type="GO" id="GO:0016020">
    <property type="term" value="C:membrane"/>
    <property type="evidence" value="ECO:0007669"/>
    <property type="project" value="UniProtKB-SubCell"/>
</dbReference>
<organism evidence="14 15">
    <name type="scientific">Brassica cretica</name>
    <name type="common">Mustard</name>
    <dbReference type="NCBI Taxonomy" id="69181"/>
    <lineage>
        <taxon>Eukaryota</taxon>
        <taxon>Viridiplantae</taxon>
        <taxon>Streptophyta</taxon>
        <taxon>Embryophyta</taxon>
        <taxon>Tracheophyta</taxon>
        <taxon>Spermatophyta</taxon>
        <taxon>Magnoliopsida</taxon>
        <taxon>eudicotyledons</taxon>
        <taxon>Gunneridae</taxon>
        <taxon>Pentapetalae</taxon>
        <taxon>rosids</taxon>
        <taxon>malvids</taxon>
        <taxon>Brassicales</taxon>
        <taxon>Brassicaceae</taxon>
        <taxon>Brassiceae</taxon>
        <taxon>Brassica</taxon>
    </lineage>
</organism>
<keyword evidence="6" id="KW-0812">Transmembrane</keyword>
<evidence type="ECO:0000313" key="14">
    <source>
        <dbReference type="EMBL" id="KAF2620895.1"/>
    </source>
</evidence>
<reference evidence="14" key="1">
    <citation type="submission" date="2019-12" db="EMBL/GenBank/DDBJ databases">
        <title>Genome sequencing and annotation of Brassica cretica.</title>
        <authorList>
            <person name="Studholme D.J."/>
            <person name="Sarris P.F."/>
        </authorList>
    </citation>
    <scope>NUCLEOTIDE SEQUENCE</scope>
    <source>
        <strain evidence="14">PFS-001/15</strain>
        <tissue evidence="14">Leaf</tissue>
    </source>
</reference>
<evidence type="ECO:0000256" key="12">
    <source>
        <dbReference type="ARBA" id="ARBA00023277"/>
    </source>
</evidence>
<dbReference type="GO" id="GO:0016757">
    <property type="term" value="F:glycosyltransferase activity"/>
    <property type="evidence" value="ECO:0007669"/>
    <property type="project" value="UniProtKB-KW"/>
</dbReference>
<evidence type="ECO:0000256" key="7">
    <source>
        <dbReference type="ARBA" id="ARBA00022968"/>
    </source>
</evidence>
<evidence type="ECO:0000313" key="15">
    <source>
        <dbReference type="Proteomes" id="UP000712281"/>
    </source>
</evidence>
<dbReference type="AlphaFoldDB" id="A0A8S9MLV7"/>
<dbReference type="InterPro" id="IPR019378">
    <property type="entry name" value="GDP-Fuc_O-FucTrfase"/>
</dbReference>
<comment type="caution">
    <text evidence="14">The sequence shown here is derived from an EMBL/GenBank/DDBJ whole genome shotgun (WGS) entry which is preliminary data.</text>
</comment>
<evidence type="ECO:0000256" key="13">
    <source>
        <dbReference type="ARBA" id="ARBA00030350"/>
    </source>
</evidence>
<evidence type="ECO:0000256" key="6">
    <source>
        <dbReference type="ARBA" id="ARBA00022692"/>
    </source>
</evidence>
<dbReference type="Proteomes" id="UP000712281">
    <property type="component" value="Unassembled WGS sequence"/>
</dbReference>
<protein>
    <recommendedName>
        <fullName evidence="13">O-fucosyltransferase family protein</fullName>
    </recommendedName>
</protein>
<keyword evidence="9" id="KW-0472">Membrane</keyword>
<sequence>MRRLGSHRIHGRMVANLSIGVIVLLICTLSLLFSANVGRDPEPTPPTKETNAYLRVRCNGGLNQQRSAICNAVLAARIMNATLVLPELDANSFWHDDSGGFQELWESAESGGWRPSSAPRSDWPPPTEETNGYLRVRCNGGLNQQRSAICNAVLAARIMNATLVLPELDANSFWHDDSGGFQGIYDVEHFIETLKCDVKIVGMIPDVHKKIKAFQAMTQHSAIYLTPFSHRLAEEIDNPEYQRLRCRVNYHALRFKLHIMKLSDSIVDKPRSHGHFMSIHLRFEMDMLAFAGCFDIFNPEEQKTLKKYRKENFAEKRLIYNERRAIGKCPLTPEEVGLILRAMRFDNSTRIYLAAGELFGGERFMKPFRTLFPRLDNHSSVDPSSEELSPTNSQGLIGSAVDYMTGQESLAPVFVAREKGKTAGFEEAVRRVMMKTNFGGPHRRVSPESFYTNSWPECFCQVNPKKGGDKCPPDSVVDSRLENVDVTDINMWMMLQICNAVLAARIMNATLVLPELDANSFWHDDSGFLGIYDVEHFIDSLNYDVKIVGKIPDVHKNGKTKKIKAFQIRPPRDAPIDWYLTTAPTAMKEHSAIYLTPFSHRLAEEIDNPEYQRLRCRVNYHALRFKPHIMKLSESIVDKLRSQGHFMSIHLRFEMDMLAFAGCFDIFNPEEQKILKKYRKENFAEKRLIYNERRAIGKCPLAPEEVGLILRAMRFDNSTRIYLAVGELFGGERFMKPFRTLFPRLDNHSSVDPSSEELSPNSQGLIGSAVDYMVCLMSDVFMPTYDGPSNFANNLLGHRLYYGFRTTIRPNRKGSYIIARRKTVMTILLT</sequence>
<comment type="subcellular location">
    <subcellularLocation>
        <location evidence="1">Membrane</location>
        <topology evidence="1">Single-pass type II membrane protein</topology>
    </subcellularLocation>
</comment>
<evidence type="ECO:0000256" key="2">
    <source>
        <dbReference type="ARBA" id="ARBA00004881"/>
    </source>
</evidence>
<dbReference type="InterPro" id="IPR024709">
    <property type="entry name" value="FucosylTrfase_pln"/>
</dbReference>
<dbReference type="CDD" id="cd11299">
    <property type="entry name" value="O-FucT_plant"/>
    <property type="match status" value="2"/>
</dbReference>
<dbReference type="EMBL" id="QGKW02000007">
    <property type="protein sequence ID" value="KAF2620895.1"/>
    <property type="molecule type" value="Genomic_DNA"/>
</dbReference>
<keyword evidence="11" id="KW-0294">Fucose metabolism</keyword>
<evidence type="ECO:0000256" key="11">
    <source>
        <dbReference type="ARBA" id="ARBA00023253"/>
    </source>
</evidence>
<evidence type="ECO:0000256" key="3">
    <source>
        <dbReference type="ARBA" id="ARBA00007737"/>
    </source>
</evidence>
<comment type="similarity">
    <text evidence="3">Belongs to the glycosyltransferase GT106 family.</text>
</comment>
<evidence type="ECO:0000256" key="9">
    <source>
        <dbReference type="ARBA" id="ARBA00023136"/>
    </source>
</evidence>
<name>A0A8S9MLV7_BRACR</name>